<name>A0AA51N6W9_9BACT</name>
<gene>
    <name evidence="1" type="ORF">QYS48_27870</name>
</gene>
<organism evidence="1 2">
    <name type="scientific">Marivirga arenosa</name>
    <dbReference type="NCBI Taxonomy" id="3059076"/>
    <lineage>
        <taxon>Bacteria</taxon>
        <taxon>Pseudomonadati</taxon>
        <taxon>Bacteroidota</taxon>
        <taxon>Cytophagia</taxon>
        <taxon>Cytophagales</taxon>
        <taxon>Marivirgaceae</taxon>
        <taxon>Marivirga</taxon>
    </lineage>
</organism>
<proteinExistence type="predicted"/>
<protein>
    <submittedName>
        <fullName evidence="1">SIR2 family protein</fullName>
    </submittedName>
</protein>
<evidence type="ECO:0000313" key="2">
    <source>
        <dbReference type="Proteomes" id="UP001244443"/>
    </source>
</evidence>
<dbReference type="Proteomes" id="UP001244443">
    <property type="component" value="Chromosome"/>
</dbReference>
<accession>A0AA51N6W9</accession>
<keyword evidence="2" id="KW-1185">Reference proteome</keyword>
<dbReference type="RefSeq" id="WP_308357173.1">
    <property type="nucleotide sequence ID" value="NZ_CP129970.2"/>
</dbReference>
<dbReference type="EMBL" id="CP129970">
    <property type="protein sequence ID" value="WMN07123.1"/>
    <property type="molecule type" value="Genomic_DNA"/>
</dbReference>
<reference evidence="1" key="1">
    <citation type="submission" date="2023-08" db="EMBL/GenBank/DDBJ databases">
        <title>Comparative genomics and taxonomic characterization of three novel marine species of genus Marivirga.</title>
        <authorList>
            <person name="Muhammad N."/>
            <person name="Kim S.-G."/>
        </authorList>
    </citation>
    <scope>NUCLEOTIDE SEQUENCE [LARGE SCALE GENOMIC DNA]</scope>
    <source>
        <strain evidence="1">ABR2-2</strain>
    </source>
</reference>
<sequence length="410" mass="48987">MAIVSFLFGSGFSIPEGLPGVRQLNQRMGKIDESEILIHTDQHAMFLNGQDDPNRWSRWDERQFLQEFLEFYNNDVLKDDQEFHYETFYDFYSGYLREKENKDLIEGFYKAFNDKHFKGKDGQRDCYNRVSDFNRSFNQLLGSQLHSLKYFEDVSTLNYPPYDSFWSLLRELLKVNDLKVHTLNHDLFFDWIGRHHSDLWQEFSDGFELEGSPFYGTVSYDFPHGDKKVHKTYKVKLERFTDKFDTKLCLYKLHGSVFNTVIYRQNHERVRIKSNYAVRDYHEEVFNEEKKKFEFQHLWDDVSPDFLSGTTEKTKRYIEDDHYIKLFKHFESNLKESSLLIVVGYGFQDPGINDYLINNFLEAGKKMIVIDPYKPKSDILDKYNCDYVAQGVTKIPYQDYLKLIPKELLK</sequence>
<dbReference type="AlphaFoldDB" id="A0AA51N6W9"/>
<evidence type="ECO:0000313" key="1">
    <source>
        <dbReference type="EMBL" id="WMN07123.1"/>
    </source>
</evidence>